<organism evidence="1 2">
    <name type="scientific">Lasiosphaeria miniovina</name>
    <dbReference type="NCBI Taxonomy" id="1954250"/>
    <lineage>
        <taxon>Eukaryota</taxon>
        <taxon>Fungi</taxon>
        <taxon>Dikarya</taxon>
        <taxon>Ascomycota</taxon>
        <taxon>Pezizomycotina</taxon>
        <taxon>Sordariomycetes</taxon>
        <taxon>Sordariomycetidae</taxon>
        <taxon>Sordariales</taxon>
        <taxon>Lasiosphaeriaceae</taxon>
        <taxon>Lasiosphaeria</taxon>
    </lineage>
</organism>
<dbReference type="RefSeq" id="XP_060295009.1">
    <property type="nucleotide sequence ID" value="XM_060448012.1"/>
</dbReference>
<dbReference type="Proteomes" id="UP001172101">
    <property type="component" value="Unassembled WGS sequence"/>
</dbReference>
<dbReference type="GeneID" id="85331282"/>
<reference evidence="1" key="1">
    <citation type="submission" date="2023-06" db="EMBL/GenBank/DDBJ databases">
        <title>Genome-scale phylogeny and comparative genomics of the fungal order Sordariales.</title>
        <authorList>
            <consortium name="Lawrence Berkeley National Laboratory"/>
            <person name="Hensen N."/>
            <person name="Bonometti L."/>
            <person name="Westerberg I."/>
            <person name="Brannstrom I.O."/>
            <person name="Guillou S."/>
            <person name="Cros-Aarteil S."/>
            <person name="Calhoun S."/>
            <person name="Haridas S."/>
            <person name="Kuo A."/>
            <person name="Mondo S."/>
            <person name="Pangilinan J."/>
            <person name="Riley R."/>
            <person name="LaButti K."/>
            <person name="Andreopoulos B."/>
            <person name="Lipzen A."/>
            <person name="Chen C."/>
            <person name="Yanf M."/>
            <person name="Daum C."/>
            <person name="Ng V."/>
            <person name="Clum A."/>
            <person name="Steindorff A."/>
            <person name="Ohm R."/>
            <person name="Martin F."/>
            <person name="Silar P."/>
            <person name="Natvig D."/>
            <person name="Lalanne C."/>
            <person name="Gautier V."/>
            <person name="Ament-velasquez S.L."/>
            <person name="Kruys A."/>
            <person name="Hutchinson M.I."/>
            <person name="Powell A.J."/>
            <person name="Barry K."/>
            <person name="Miller A.N."/>
            <person name="Grigoriev I.V."/>
            <person name="Debuchy R."/>
            <person name="Gladieux P."/>
            <person name="Thoren M.H."/>
            <person name="Johannesson H."/>
        </authorList>
    </citation>
    <scope>NUCLEOTIDE SEQUENCE</scope>
    <source>
        <strain evidence="1">SMH2392-1A</strain>
    </source>
</reference>
<accession>A0AA40AD50</accession>
<evidence type="ECO:0000313" key="2">
    <source>
        <dbReference type="Proteomes" id="UP001172101"/>
    </source>
</evidence>
<gene>
    <name evidence="1" type="ORF">B0T26DRAFT_873763</name>
</gene>
<comment type="caution">
    <text evidence="1">The sequence shown here is derived from an EMBL/GenBank/DDBJ whole genome shotgun (WGS) entry which is preliminary data.</text>
</comment>
<dbReference type="AlphaFoldDB" id="A0AA40AD50"/>
<protein>
    <submittedName>
        <fullName evidence="1">Uncharacterized protein</fullName>
    </submittedName>
</protein>
<sequence>MNGLIVPRLLAAAAACCKDINTTGIFRGITHSSFNWCAGFNAHGAQGTRSHYRCFHARCNNPSYYEVFGCSL</sequence>
<dbReference type="EMBL" id="JAUIRO010000005">
    <property type="protein sequence ID" value="KAK0713686.1"/>
    <property type="molecule type" value="Genomic_DNA"/>
</dbReference>
<proteinExistence type="predicted"/>
<keyword evidence="2" id="KW-1185">Reference proteome</keyword>
<name>A0AA40AD50_9PEZI</name>
<evidence type="ECO:0000313" key="1">
    <source>
        <dbReference type="EMBL" id="KAK0713686.1"/>
    </source>
</evidence>